<gene>
    <name evidence="1" type="ORF">F4821DRAFT_253703</name>
</gene>
<protein>
    <submittedName>
        <fullName evidence="1">Uncharacterized protein</fullName>
    </submittedName>
</protein>
<organism evidence="1 2">
    <name type="scientific">Hypoxylon rubiginosum</name>
    <dbReference type="NCBI Taxonomy" id="110542"/>
    <lineage>
        <taxon>Eukaryota</taxon>
        <taxon>Fungi</taxon>
        <taxon>Dikarya</taxon>
        <taxon>Ascomycota</taxon>
        <taxon>Pezizomycotina</taxon>
        <taxon>Sordariomycetes</taxon>
        <taxon>Xylariomycetidae</taxon>
        <taxon>Xylariales</taxon>
        <taxon>Hypoxylaceae</taxon>
        <taxon>Hypoxylon</taxon>
    </lineage>
</organism>
<comment type="caution">
    <text evidence="1">The sequence shown here is derived from an EMBL/GenBank/DDBJ whole genome shotgun (WGS) entry which is preliminary data.</text>
</comment>
<sequence length="146" mass="15995">MQLFSSILALGALAPLVSAGCYGGGEKWGSSKDLALRIAKSACEEDRGELRKLYTWGNHPEAKTGTVKVTDNNRCVKLEVDYIWDPHTDDISKIIFMDNGLDDAGSVPKNECYDGLQKEINGCDRGGDSSYTHWKYKADIQAGKCS</sequence>
<reference evidence="1 2" key="1">
    <citation type="journal article" date="2022" name="New Phytol.">
        <title>Ecological generalism drives hyperdiversity of secondary metabolite gene clusters in xylarialean endophytes.</title>
        <authorList>
            <person name="Franco M.E.E."/>
            <person name="Wisecaver J.H."/>
            <person name="Arnold A.E."/>
            <person name="Ju Y.M."/>
            <person name="Slot J.C."/>
            <person name="Ahrendt S."/>
            <person name="Moore L.P."/>
            <person name="Eastman K.E."/>
            <person name="Scott K."/>
            <person name="Konkel Z."/>
            <person name="Mondo S.J."/>
            <person name="Kuo A."/>
            <person name="Hayes R.D."/>
            <person name="Haridas S."/>
            <person name="Andreopoulos B."/>
            <person name="Riley R."/>
            <person name="LaButti K."/>
            <person name="Pangilinan J."/>
            <person name="Lipzen A."/>
            <person name="Amirebrahimi M."/>
            <person name="Yan J."/>
            <person name="Adam C."/>
            <person name="Keymanesh K."/>
            <person name="Ng V."/>
            <person name="Louie K."/>
            <person name="Northen T."/>
            <person name="Drula E."/>
            <person name="Henrissat B."/>
            <person name="Hsieh H.M."/>
            <person name="Youens-Clark K."/>
            <person name="Lutzoni F."/>
            <person name="Miadlikowska J."/>
            <person name="Eastwood D.C."/>
            <person name="Hamelin R.C."/>
            <person name="Grigoriev I.V."/>
            <person name="U'Ren J.M."/>
        </authorList>
    </citation>
    <scope>NUCLEOTIDE SEQUENCE [LARGE SCALE GENOMIC DNA]</scope>
    <source>
        <strain evidence="1 2">ER1909</strain>
    </source>
</reference>
<evidence type="ECO:0000313" key="1">
    <source>
        <dbReference type="EMBL" id="KAI6092960.1"/>
    </source>
</evidence>
<keyword evidence="2" id="KW-1185">Reference proteome</keyword>
<proteinExistence type="predicted"/>
<dbReference type="Proteomes" id="UP001497680">
    <property type="component" value="Unassembled WGS sequence"/>
</dbReference>
<dbReference type="EMBL" id="MU394282">
    <property type="protein sequence ID" value="KAI6092960.1"/>
    <property type="molecule type" value="Genomic_DNA"/>
</dbReference>
<accession>A0ACC0DK79</accession>
<evidence type="ECO:0000313" key="2">
    <source>
        <dbReference type="Proteomes" id="UP001497680"/>
    </source>
</evidence>
<name>A0ACC0DK79_9PEZI</name>